<dbReference type="Proteomes" id="UP001218188">
    <property type="component" value="Unassembled WGS sequence"/>
</dbReference>
<dbReference type="EMBL" id="JARJCM010000143">
    <property type="protein sequence ID" value="KAJ7026102.1"/>
    <property type="molecule type" value="Genomic_DNA"/>
</dbReference>
<dbReference type="AlphaFoldDB" id="A0AAD6SF71"/>
<comment type="cofactor">
    <cofactor evidence="1">
        <name>FAD</name>
        <dbReference type="ChEBI" id="CHEBI:57692"/>
    </cofactor>
</comment>
<dbReference type="Pfam" id="PF05199">
    <property type="entry name" value="GMC_oxred_C"/>
    <property type="match status" value="1"/>
</dbReference>
<reference evidence="3" key="1">
    <citation type="submission" date="2023-03" db="EMBL/GenBank/DDBJ databases">
        <title>Massive genome expansion in bonnet fungi (Mycena s.s.) driven by repeated elements and novel gene families across ecological guilds.</title>
        <authorList>
            <consortium name="Lawrence Berkeley National Laboratory"/>
            <person name="Harder C.B."/>
            <person name="Miyauchi S."/>
            <person name="Viragh M."/>
            <person name="Kuo A."/>
            <person name="Thoen E."/>
            <person name="Andreopoulos B."/>
            <person name="Lu D."/>
            <person name="Skrede I."/>
            <person name="Drula E."/>
            <person name="Henrissat B."/>
            <person name="Morin E."/>
            <person name="Kohler A."/>
            <person name="Barry K."/>
            <person name="LaButti K."/>
            <person name="Morin E."/>
            <person name="Salamov A."/>
            <person name="Lipzen A."/>
            <person name="Mereny Z."/>
            <person name="Hegedus B."/>
            <person name="Baldrian P."/>
            <person name="Stursova M."/>
            <person name="Weitz H."/>
            <person name="Taylor A."/>
            <person name="Grigoriev I.V."/>
            <person name="Nagy L.G."/>
            <person name="Martin F."/>
            <person name="Kauserud H."/>
        </authorList>
    </citation>
    <scope>NUCLEOTIDE SEQUENCE</scope>
    <source>
        <strain evidence="3">CBHHK200</strain>
    </source>
</reference>
<dbReference type="InterPro" id="IPR036188">
    <property type="entry name" value="FAD/NAD-bd_sf"/>
</dbReference>
<name>A0AAD6SF71_9AGAR</name>
<dbReference type="Gene3D" id="3.50.50.60">
    <property type="entry name" value="FAD/NAD(P)-binding domain"/>
    <property type="match status" value="1"/>
</dbReference>
<evidence type="ECO:0000313" key="4">
    <source>
        <dbReference type="Proteomes" id="UP001218188"/>
    </source>
</evidence>
<dbReference type="Gene3D" id="3.30.560.10">
    <property type="entry name" value="Glucose Oxidase, domain 3"/>
    <property type="match status" value="1"/>
</dbReference>
<keyword evidence="4" id="KW-1185">Reference proteome</keyword>
<evidence type="ECO:0000256" key="1">
    <source>
        <dbReference type="ARBA" id="ARBA00001974"/>
    </source>
</evidence>
<organism evidence="3 4">
    <name type="scientific">Mycena alexandri</name>
    <dbReference type="NCBI Taxonomy" id="1745969"/>
    <lineage>
        <taxon>Eukaryota</taxon>
        <taxon>Fungi</taxon>
        <taxon>Dikarya</taxon>
        <taxon>Basidiomycota</taxon>
        <taxon>Agaricomycotina</taxon>
        <taxon>Agaricomycetes</taxon>
        <taxon>Agaricomycetidae</taxon>
        <taxon>Agaricales</taxon>
        <taxon>Marasmiineae</taxon>
        <taxon>Mycenaceae</taxon>
        <taxon>Mycena</taxon>
    </lineage>
</organism>
<evidence type="ECO:0000313" key="3">
    <source>
        <dbReference type="EMBL" id="KAJ7026102.1"/>
    </source>
</evidence>
<feature type="non-terminal residue" evidence="3">
    <location>
        <position position="56"/>
    </location>
</feature>
<dbReference type="InterPro" id="IPR007867">
    <property type="entry name" value="GMC_OxRtase_C"/>
</dbReference>
<dbReference type="GO" id="GO:0016614">
    <property type="term" value="F:oxidoreductase activity, acting on CH-OH group of donors"/>
    <property type="evidence" value="ECO:0007669"/>
    <property type="project" value="InterPro"/>
</dbReference>
<evidence type="ECO:0000259" key="2">
    <source>
        <dbReference type="Pfam" id="PF05199"/>
    </source>
</evidence>
<accession>A0AAD6SF71</accession>
<proteinExistence type="predicted"/>
<comment type="caution">
    <text evidence="3">The sequence shown here is derived from an EMBL/GenBank/DDBJ whole genome shotgun (WGS) entry which is preliminary data.</text>
</comment>
<feature type="domain" description="Glucose-methanol-choline oxidoreductase C-terminal" evidence="2">
    <location>
        <begin position="15"/>
        <end position="53"/>
    </location>
</feature>
<gene>
    <name evidence="3" type="ORF">C8F04DRAFT_1126100</name>
</gene>
<protein>
    <recommendedName>
        <fullName evidence="2">Glucose-methanol-choline oxidoreductase C-terminal domain-containing protein</fullName>
    </recommendedName>
</protein>
<sequence>MARLLHCSQDLGTLSPDELDQYIRNNAASAAHLVGTAAISDARYGVVDRDLLVKRS</sequence>